<protein>
    <submittedName>
        <fullName evidence="10">DHA2 family efflux MFS transporter permease subunit</fullName>
    </submittedName>
</protein>
<sequence>MGSPTVFVQETPVTTASRSQPHAGTRAELEPVPWEVWRLAFVVVIGSFMSTLASSLINVGVKSIARSFHAPLTQTQWLSSGYIIAFAAAVPLTAWVSRRVGAGRLWLLALTAFVIASGLCAIAPNLPVLIGLRAVQGCTGALLLPAGQTIIGQAAGPERMGRVLNMTKIVSVLGPAAGPALGGLLIGDLSWHWLFLVNLPVGALAITLGLRLVPRGTPQHGRPFDILGFALIASGLPLVLYGITVISRAGGLTDPVALGTLTGGLVALGLFIGRSLTADHPLLDLRLFTNRIYTAAISSVFFTGAALLGTLILLPLYWQILRGQGVIDTGLLMFAVGGGTAISMPLGGALTDRTGGGPISIVGLALSIAGVAPMVFLPADTVFPLVLALQAMTGFGLGLAAMPALAVAYKTVPRDRLPDATSQANIIQRVGGSLGTALLVIMLERSGAPNVASFHTTFTWLTAASIIALGLAGWLTLEEARRRSKTHDAQ</sequence>
<comment type="caution">
    <text evidence="10">The sequence shown here is derived from an EMBL/GenBank/DDBJ whole genome shotgun (WGS) entry which is preliminary data.</text>
</comment>
<dbReference type="InterPro" id="IPR011701">
    <property type="entry name" value="MFS"/>
</dbReference>
<dbReference type="InterPro" id="IPR036259">
    <property type="entry name" value="MFS_trans_sf"/>
</dbReference>
<evidence type="ECO:0000256" key="8">
    <source>
        <dbReference type="SAM" id="Phobius"/>
    </source>
</evidence>
<dbReference type="InterPro" id="IPR004638">
    <property type="entry name" value="EmrB-like"/>
</dbReference>
<dbReference type="Proteomes" id="UP000271678">
    <property type="component" value="Unassembled WGS sequence"/>
</dbReference>
<evidence type="ECO:0000256" key="7">
    <source>
        <dbReference type="ARBA" id="ARBA00023136"/>
    </source>
</evidence>
<feature type="transmembrane region" description="Helical" evidence="8">
    <location>
        <begin position="36"/>
        <end position="57"/>
    </location>
</feature>
<dbReference type="GO" id="GO:0022857">
    <property type="term" value="F:transmembrane transporter activity"/>
    <property type="evidence" value="ECO:0007669"/>
    <property type="project" value="InterPro"/>
</dbReference>
<evidence type="ECO:0000259" key="9">
    <source>
        <dbReference type="PROSITE" id="PS50850"/>
    </source>
</evidence>
<evidence type="ECO:0000313" key="10">
    <source>
        <dbReference type="EMBL" id="RNI23893.1"/>
    </source>
</evidence>
<dbReference type="Pfam" id="PF07690">
    <property type="entry name" value="MFS_1"/>
    <property type="match status" value="1"/>
</dbReference>
<keyword evidence="11" id="KW-1185">Reference proteome</keyword>
<comment type="subcellular location">
    <subcellularLocation>
        <location evidence="1">Cell membrane</location>
        <topology evidence="1">Multi-pass membrane protein</topology>
    </subcellularLocation>
</comment>
<dbReference type="SUPFAM" id="SSF103473">
    <property type="entry name" value="MFS general substrate transporter"/>
    <property type="match status" value="1"/>
</dbReference>
<comment type="similarity">
    <text evidence="2">Belongs to the major facilitator superfamily. EmrB family.</text>
</comment>
<gene>
    <name evidence="10" type="ORF">EFY87_06390</name>
</gene>
<feature type="transmembrane region" description="Helical" evidence="8">
    <location>
        <begin position="103"/>
        <end position="123"/>
    </location>
</feature>
<feature type="transmembrane region" description="Helical" evidence="8">
    <location>
        <begin position="458"/>
        <end position="477"/>
    </location>
</feature>
<evidence type="ECO:0000256" key="3">
    <source>
        <dbReference type="ARBA" id="ARBA00022448"/>
    </source>
</evidence>
<evidence type="ECO:0000256" key="1">
    <source>
        <dbReference type="ARBA" id="ARBA00004651"/>
    </source>
</evidence>
<feature type="transmembrane region" description="Helical" evidence="8">
    <location>
        <begin position="292"/>
        <end position="318"/>
    </location>
</feature>
<proteinExistence type="inferred from homology"/>
<evidence type="ECO:0000256" key="2">
    <source>
        <dbReference type="ARBA" id="ARBA00008537"/>
    </source>
</evidence>
<feature type="transmembrane region" description="Helical" evidence="8">
    <location>
        <begin position="226"/>
        <end position="246"/>
    </location>
</feature>
<keyword evidence="7 8" id="KW-0472">Membrane</keyword>
<feature type="transmembrane region" description="Helical" evidence="8">
    <location>
        <begin position="169"/>
        <end position="187"/>
    </location>
</feature>
<feature type="transmembrane region" description="Helical" evidence="8">
    <location>
        <begin position="77"/>
        <end position="97"/>
    </location>
</feature>
<organism evidence="10 11">
    <name type="scientific">Flexivirga caeni</name>
    <dbReference type="NCBI Taxonomy" id="2294115"/>
    <lineage>
        <taxon>Bacteria</taxon>
        <taxon>Bacillati</taxon>
        <taxon>Actinomycetota</taxon>
        <taxon>Actinomycetes</taxon>
        <taxon>Micrococcales</taxon>
        <taxon>Dermacoccaceae</taxon>
        <taxon>Flexivirga</taxon>
    </lineage>
</organism>
<feature type="domain" description="Major facilitator superfamily (MFS) profile" evidence="9">
    <location>
        <begin position="39"/>
        <end position="482"/>
    </location>
</feature>
<keyword evidence="6 8" id="KW-1133">Transmembrane helix</keyword>
<feature type="transmembrane region" description="Helical" evidence="8">
    <location>
        <begin position="193"/>
        <end position="214"/>
    </location>
</feature>
<evidence type="ECO:0000313" key="11">
    <source>
        <dbReference type="Proteomes" id="UP000271678"/>
    </source>
</evidence>
<keyword evidence="4" id="KW-1003">Cell membrane</keyword>
<keyword evidence="3" id="KW-0813">Transport</keyword>
<name>A0A3M9MG76_9MICO</name>
<dbReference type="InterPro" id="IPR020846">
    <property type="entry name" value="MFS_dom"/>
</dbReference>
<dbReference type="PANTHER" id="PTHR42718:SF9">
    <property type="entry name" value="MAJOR FACILITATOR SUPERFAMILY MULTIDRUG TRANSPORTER MFSC"/>
    <property type="match status" value="1"/>
</dbReference>
<dbReference type="PANTHER" id="PTHR42718">
    <property type="entry name" value="MAJOR FACILITATOR SUPERFAMILY MULTIDRUG TRANSPORTER MFSC"/>
    <property type="match status" value="1"/>
</dbReference>
<evidence type="ECO:0000256" key="6">
    <source>
        <dbReference type="ARBA" id="ARBA00022989"/>
    </source>
</evidence>
<dbReference type="AlphaFoldDB" id="A0A3M9MG76"/>
<feature type="transmembrane region" description="Helical" evidence="8">
    <location>
        <begin position="426"/>
        <end position="443"/>
    </location>
</feature>
<feature type="transmembrane region" description="Helical" evidence="8">
    <location>
        <begin position="330"/>
        <end position="350"/>
    </location>
</feature>
<dbReference type="PROSITE" id="PS50850">
    <property type="entry name" value="MFS"/>
    <property type="match status" value="1"/>
</dbReference>
<keyword evidence="5 8" id="KW-0812">Transmembrane</keyword>
<reference evidence="10 11" key="1">
    <citation type="submission" date="2018-11" db="EMBL/GenBank/DDBJ databases">
        <title>Draft genome of Simplicispira Flexivirga sp. BO-16.</title>
        <authorList>
            <person name="Im W.T."/>
        </authorList>
    </citation>
    <scope>NUCLEOTIDE SEQUENCE [LARGE SCALE GENOMIC DNA]</scope>
    <source>
        <strain evidence="10 11">BO-16</strain>
    </source>
</reference>
<dbReference type="Gene3D" id="1.20.1250.20">
    <property type="entry name" value="MFS general substrate transporter like domains"/>
    <property type="match status" value="2"/>
</dbReference>
<feature type="transmembrane region" description="Helical" evidence="8">
    <location>
        <begin position="252"/>
        <end position="272"/>
    </location>
</feature>
<dbReference type="EMBL" id="RJJQ01000004">
    <property type="protein sequence ID" value="RNI23893.1"/>
    <property type="molecule type" value="Genomic_DNA"/>
</dbReference>
<feature type="transmembrane region" description="Helical" evidence="8">
    <location>
        <begin position="382"/>
        <end position="405"/>
    </location>
</feature>
<dbReference type="GO" id="GO:0005886">
    <property type="term" value="C:plasma membrane"/>
    <property type="evidence" value="ECO:0007669"/>
    <property type="project" value="UniProtKB-SubCell"/>
</dbReference>
<dbReference type="NCBIfam" id="TIGR00711">
    <property type="entry name" value="efflux_EmrB"/>
    <property type="match status" value="1"/>
</dbReference>
<accession>A0A3M9MG76</accession>
<evidence type="ECO:0000256" key="5">
    <source>
        <dbReference type="ARBA" id="ARBA00022692"/>
    </source>
</evidence>
<feature type="transmembrane region" description="Helical" evidence="8">
    <location>
        <begin position="357"/>
        <end position="376"/>
    </location>
</feature>
<evidence type="ECO:0000256" key="4">
    <source>
        <dbReference type="ARBA" id="ARBA00022475"/>
    </source>
</evidence>